<protein>
    <recommendedName>
        <fullName evidence="5">Nuclear pore complex protein NUP214</fullName>
    </recommendedName>
</protein>
<feature type="region of interest" description="Disordered" evidence="2">
    <location>
        <begin position="706"/>
        <end position="733"/>
    </location>
</feature>
<feature type="region of interest" description="Disordered" evidence="2">
    <location>
        <begin position="763"/>
        <end position="786"/>
    </location>
</feature>
<dbReference type="EMBL" id="JAATIP010000214">
    <property type="protein sequence ID" value="KAF4359527.1"/>
    <property type="molecule type" value="Genomic_DNA"/>
</dbReference>
<feature type="compositionally biased region" description="Low complexity" evidence="2">
    <location>
        <begin position="1417"/>
        <end position="1433"/>
    </location>
</feature>
<feature type="coiled-coil region" evidence="1">
    <location>
        <begin position="992"/>
        <end position="1030"/>
    </location>
</feature>
<gene>
    <name evidence="3" type="ORF">F8388_003530</name>
</gene>
<feature type="compositionally biased region" description="Polar residues" evidence="2">
    <location>
        <begin position="1216"/>
        <end position="1226"/>
    </location>
</feature>
<proteinExistence type="predicted"/>
<dbReference type="SUPFAM" id="SSF117289">
    <property type="entry name" value="Nucleoporin domain"/>
    <property type="match status" value="1"/>
</dbReference>
<dbReference type="InterPro" id="IPR044694">
    <property type="entry name" value="NUP214"/>
</dbReference>
<feature type="region of interest" description="Disordered" evidence="2">
    <location>
        <begin position="1417"/>
        <end position="1455"/>
    </location>
</feature>
<comment type="caution">
    <text evidence="3">The sequence shown here is derived from an EMBL/GenBank/DDBJ whole genome shotgun (WGS) entry which is preliminary data.</text>
</comment>
<dbReference type="PANTHER" id="PTHR34418">
    <property type="entry name" value="NUCLEAR PORE COMPLEX PROTEIN NUP214 ISOFORM X1"/>
    <property type="match status" value="1"/>
</dbReference>
<feature type="region of interest" description="Disordered" evidence="2">
    <location>
        <begin position="1910"/>
        <end position="1930"/>
    </location>
</feature>
<feature type="region of interest" description="Disordered" evidence="2">
    <location>
        <begin position="1184"/>
        <end position="1287"/>
    </location>
</feature>
<accession>A0A7J6EM46</accession>
<evidence type="ECO:0008006" key="5">
    <source>
        <dbReference type="Google" id="ProtNLM"/>
    </source>
</evidence>
<feature type="compositionally biased region" description="Polar residues" evidence="2">
    <location>
        <begin position="777"/>
        <end position="786"/>
    </location>
</feature>
<evidence type="ECO:0000256" key="1">
    <source>
        <dbReference type="SAM" id="Coils"/>
    </source>
</evidence>
<evidence type="ECO:0000256" key="2">
    <source>
        <dbReference type="SAM" id="MobiDB-lite"/>
    </source>
</evidence>
<feature type="region of interest" description="Disordered" evidence="2">
    <location>
        <begin position="1720"/>
        <end position="1765"/>
    </location>
</feature>
<feature type="compositionally biased region" description="Acidic residues" evidence="2">
    <location>
        <begin position="1650"/>
        <end position="1659"/>
    </location>
</feature>
<feature type="compositionally biased region" description="Polar residues" evidence="2">
    <location>
        <begin position="1434"/>
        <end position="1455"/>
    </location>
</feature>
<feature type="compositionally biased region" description="Low complexity" evidence="2">
    <location>
        <begin position="1750"/>
        <end position="1765"/>
    </location>
</feature>
<feature type="region of interest" description="Disordered" evidence="2">
    <location>
        <begin position="1149"/>
        <end position="1171"/>
    </location>
</feature>
<feature type="region of interest" description="Disordered" evidence="2">
    <location>
        <begin position="1477"/>
        <end position="1558"/>
    </location>
</feature>
<organism evidence="3 4">
    <name type="scientific">Cannabis sativa</name>
    <name type="common">Hemp</name>
    <name type="synonym">Marijuana</name>
    <dbReference type="NCBI Taxonomy" id="3483"/>
    <lineage>
        <taxon>Eukaryota</taxon>
        <taxon>Viridiplantae</taxon>
        <taxon>Streptophyta</taxon>
        <taxon>Embryophyta</taxon>
        <taxon>Tracheophyta</taxon>
        <taxon>Spermatophyta</taxon>
        <taxon>Magnoliopsida</taxon>
        <taxon>eudicotyledons</taxon>
        <taxon>Gunneridae</taxon>
        <taxon>Pentapetalae</taxon>
        <taxon>rosids</taxon>
        <taxon>fabids</taxon>
        <taxon>Rosales</taxon>
        <taxon>Cannabaceae</taxon>
        <taxon>Cannabis</taxon>
    </lineage>
</organism>
<sequence>MVSSSSEKKVIEIDEELDADRICSTDYFFDRIGEPVPLKPPPFNYDLKSIPSQPLALSEFHGLIFLALSSGFCVARTKDVIALSLEIKENGTSSSSCSIQQSSLVDVAIGEVRILALSHDQSTLAATVGADIHFFSVDLLISDKLSKPDFSSSVDESSYVKDFRWRKKSENTYLSLSNTGSLYRGTLDGPIKHVMEDWNAKGNYIALARKDMLIILSSKFKEKSHMVLPFKSWIGDSDEDCNVKVDSIRWVRPDSIVLGCFQLGEGGSEENYLVQVIKSKGGKISDASNKSVAISFYDLFSGVVDGILPFGSGPYLLMSYLEKWEFALVANKKNTDEHVVYIGWSLGEEKNEVASVDIQRDNLLPRIELQENGDDNLILGLCTDKVSCYGKVKVQLGAEEPKELSPYCILMCLTLEGKLVIANDNEAQPEVPLSDEEEDASGVELVEVEISKHSVRLEEEQLGKVPVNLQSNDVNKNELDKEKYREVLNKTNLKPPNVTESSTTIATNEISQKTPHSLIKGFSMTGVATFSRLDSNAAQTPTQGLTGFSSSAAQTSTQGFAWFGSNAAQSSTQGFAGLGSSAAQSSTQGFAGFGSTVAQSSTQGFAGLGSSAAQSSTQGFAGFGSSAAQSFTQGFAGFGSSAAQSSTQGFARLGSSAAQLSIQGFAGLGSSAAQSSTQGFSGLGSHAAQTSTQAFSAFGSSAAPTSTQAFPGLGPGGNSFSGKMSADSVVQSNRKELHTSVETVKGSPVNVGFTGLSRTSSQSFSSAKSTFPKETDASSLVVPSSYNDSSGGSEIAGFNAKNSEMNISGKQVHLKEPVGNSTSHGTFGKLFQSSGQRPVATPGNIESLPSIRGSQENAILSDSANHKQHQTNENYRNLQQSGILNSEPNFSKQFGNIKDMTKELDMLLQSIEQPGGFKDACTVSHKSSVEALEQGIQTLSDKCSLWKSIMDERVGEVQNLLDKTVQVLARKAYMEGIVKQASDSQYWDLWNRQKLSSELELKRRHILKLNEELTNQLIELEKHFNNIELNKFDENGGLHAGKRSTQSRYGPSRQVQSYHILHNTMSSQLAAAEKLSECLSKQMATLNIESPSSKKKNVKKELFESIGIPYDASFSSPSSTKRSSIHSNSKVLLSGSTAAKVNTNGKSSVLKSYGQETARRRRDSLDRSWASFDPPKATVKRLLLQESKPSVPTDKRTVNSHTLERTALARSRERVSSTFSLSQNRAGNLGEPMKQADQESPFGSDRPQLKFAVTKSPTLQRNHMSPASQSVPVAGQQFMRDSSNKTAEKLGSGVTIIEKSDAVSVKENKTVPKSDTNLNPKPSVPAMFSGQSPVFVKKTSEELNSSKETTSSWMTDSAKNSPFSITPFSGVQSIPKKVVQPDSALGKTQPSEKVLSPPTSSVSLSAPMSPLFSTSLAPSSSLSLTSSTDQTSPFSLTSSTDQTSPFSISKSWTNSNTKANASQAISTSSTVAFASPVQPSGSFEAPKPLPPPSLTPSTVSSNSESRKIELKGSSKADTDTPTQAPAVQQGEPDTKPKPSVSSSQVPAILPDPSKGQFDLNITPLASTTPKVETAAVSTTATPKIETAMTPAPAATPAPASVSQPNFSSVVSLAPNTTLKNVAEQPASLPTMFQAQTPTSGIVSTANANNNEDDMDEEAPELSNAAQLSLGGFGGFGLGSSPTPSAPKPNNPFGASFGNTTTNVASSPFSMNVPSGELFRPASFSFQSPQPAQASPPANSGAFSGGGFGSGTTAQPPASGFGQASQIGQGQQALGSVLGSFGQSRQINTGLPGASFGSPSGLGGGFAAAAGSSGGFSSAVSGGGFANISPAAGGFANLASSGSGFSSLASGASGGFGNAVASGGGGFAAAASAGRGFAPAATPSVGFGGAPPSGGGFGAFGNKQTSGFSAFGNNAAAATGKPPELFTQMRK</sequence>
<dbReference type="GO" id="GO:0017056">
    <property type="term" value="F:structural constituent of nuclear pore"/>
    <property type="evidence" value="ECO:0007669"/>
    <property type="project" value="InterPro"/>
</dbReference>
<dbReference type="PANTHER" id="PTHR34418:SF3">
    <property type="entry name" value="NUCLEAR PORE COMPLEX PROTEIN NUP214"/>
    <property type="match status" value="1"/>
</dbReference>
<evidence type="ECO:0000313" key="3">
    <source>
        <dbReference type="EMBL" id="KAF4359527.1"/>
    </source>
</evidence>
<keyword evidence="1" id="KW-0175">Coiled coil</keyword>
<feature type="compositionally biased region" description="Basic and acidic residues" evidence="2">
    <location>
        <begin position="1504"/>
        <end position="1518"/>
    </location>
</feature>
<feature type="compositionally biased region" description="Polar residues" evidence="2">
    <location>
        <begin position="1255"/>
        <end position="1271"/>
    </location>
</feature>
<feature type="compositionally biased region" description="Low complexity" evidence="2">
    <location>
        <begin position="1537"/>
        <end position="1546"/>
    </location>
</feature>
<feature type="region of interest" description="Disordered" evidence="2">
    <location>
        <begin position="1381"/>
        <end position="1404"/>
    </location>
</feature>
<feature type="region of interest" description="Disordered" evidence="2">
    <location>
        <begin position="1637"/>
        <end position="1698"/>
    </location>
</feature>
<name>A0A7J6EM46_CANSA</name>
<dbReference type="Proteomes" id="UP000525078">
    <property type="component" value="Unassembled WGS sequence"/>
</dbReference>
<dbReference type="GO" id="GO:0006405">
    <property type="term" value="P:RNA export from nucleus"/>
    <property type="evidence" value="ECO:0007669"/>
    <property type="project" value="InterPro"/>
</dbReference>
<evidence type="ECO:0000313" key="4">
    <source>
        <dbReference type="Proteomes" id="UP000525078"/>
    </source>
</evidence>
<feature type="compositionally biased region" description="Low complexity" evidence="2">
    <location>
        <begin position="1394"/>
        <end position="1404"/>
    </location>
</feature>
<feature type="region of interest" description="Disordered" evidence="2">
    <location>
        <begin position="1308"/>
        <end position="1329"/>
    </location>
</feature>
<feature type="compositionally biased region" description="Polar residues" evidence="2">
    <location>
        <begin position="720"/>
        <end position="732"/>
    </location>
</feature>
<feature type="compositionally biased region" description="Low complexity" evidence="2">
    <location>
        <begin position="1720"/>
        <end position="1741"/>
    </location>
</feature>
<reference evidence="3 4" key="1">
    <citation type="journal article" date="2020" name="bioRxiv">
        <title>Sequence and annotation of 42 cannabis genomes reveals extensive copy number variation in cannabinoid synthesis and pathogen resistance genes.</title>
        <authorList>
            <person name="Mckernan K.J."/>
            <person name="Helbert Y."/>
            <person name="Kane L.T."/>
            <person name="Ebling H."/>
            <person name="Zhang L."/>
            <person name="Liu B."/>
            <person name="Eaton Z."/>
            <person name="Mclaughlin S."/>
            <person name="Kingan S."/>
            <person name="Baybayan P."/>
            <person name="Concepcion G."/>
            <person name="Jordan M."/>
            <person name="Riva A."/>
            <person name="Barbazuk W."/>
            <person name="Harkins T."/>
        </authorList>
    </citation>
    <scope>NUCLEOTIDE SEQUENCE [LARGE SCALE GENOMIC DNA]</scope>
    <source>
        <strain evidence="4">cv. Jamaican Lion 4</strain>
        <tissue evidence="3">Leaf</tissue>
    </source>
</reference>